<dbReference type="Proteomes" id="UP000002654">
    <property type="component" value="Chromosome"/>
</dbReference>
<dbReference type="RefSeq" id="WP_014127884.1">
    <property type="nucleotide sequence ID" value="NC_016070.1"/>
</dbReference>
<dbReference type="AlphaFoldDB" id="G4RM36"/>
<accession>G4RM36</accession>
<sequence>MLKKVNLLEVLGADIGLLGEIAASRLLPDGARGDVVALLVEGALSYLRLPERKPPETIGESKSYVSAFVEGRWPIHKSWFVPAIGPGGYALLIDPPRGLVKYLGKDDGRFSAILRMGLGELSDYLLHNVKPSHVVGLDATEDELRIARELLNRISALGDEDAVVEAIEVLRQVDLLYERDGEIYHVEVKTSLRFKPSKIRRKMMVVEMRQKVLQRLGLRPALLYITPRENWEIETFLALL</sequence>
<dbReference type="eggNOG" id="arCOG05676">
    <property type="taxonomic scope" value="Archaea"/>
</dbReference>
<dbReference type="EMBL" id="FN869859">
    <property type="protein sequence ID" value="CCC82631.1"/>
    <property type="molecule type" value="Genomic_DNA"/>
</dbReference>
<proteinExistence type="predicted"/>
<keyword evidence="2" id="KW-1185">Reference proteome</keyword>
<dbReference type="PaxDb" id="768679-TTX_2017"/>
<organism evidence="1 2">
    <name type="scientific">Thermoproteus tenax (strain ATCC 35583 / DSM 2078 / JCM 9277 / NBRC 100435 / Kra 1)</name>
    <dbReference type="NCBI Taxonomy" id="768679"/>
    <lineage>
        <taxon>Archaea</taxon>
        <taxon>Thermoproteota</taxon>
        <taxon>Thermoprotei</taxon>
        <taxon>Thermoproteales</taxon>
        <taxon>Thermoproteaceae</taxon>
        <taxon>Thermoproteus</taxon>
    </lineage>
</organism>
<dbReference type="KEGG" id="ttn:TTX_2017"/>
<name>G4RM36_THETK</name>
<gene>
    <name evidence="1" type="ordered locus">TTX_2017</name>
</gene>
<dbReference type="HOGENOM" id="CLU_1154386_0_0_2"/>
<protein>
    <submittedName>
        <fullName evidence="1">Uncharacterized protein</fullName>
    </submittedName>
</protein>
<reference evidence="1 2" key="1">
    <citation type="journal article" date="2011" name="PLoS ONE">
        <title>The complete genome sequence of Thermoproteus tenax: a physiologically versatile member of the Crenarchaeota.</title>
        <authorList>
            <person name="Siebers B."/>
            <person name="Zaparty M."/>
            <person name="Raddatz G."/>
            <person name="Tjaden B."/>
            <person name="Albers S.V."/>
            <person name="Bell S.D."/>
            <person name="Blombach F."/>
            <person name="Kletzin A."/>
            <person name="Kyrpides N."/>
            <person name="Lanz C."/>
            <person name="Plagens A."/>
            <person name="Rampp M."/>
            <person name="Rosinus A."/>
            <person name="von Jan M."/>
            <person name="Makarova K.S."/>
            <person name="Klenk H.P."/>
            <person name="Schuster S.C."/>
            <person name="Hensel R."/>
        </authorList>
    </citation>
    <scope>NUCLEOTIDE SEQUENCE [LARGE SCALE GENOMIC DNA]</scope>
    <source>
        <strain evidence="2">ATCC 35583 / DSM 2078 / JCM 9277 / NBRC 100435 / Kra 1</strain>
    </source>
</reference>
<dbReference type="OrthoDB" id="26538at2157"/>
<dbReference type="STRING" id="768679.TTX_2017"/>
<evidence type="ECO:0000313" key="2">
    <source>
        <dbReference type="Proteomes" id="UP000002654"/>
    </source>
</evidence>
<dbReference type="GeneID" id="11262906"/>
<dbReference type="PATRIC" id="fig|768679.9.peg.2042"/>
<evidence type="ECO:0000313" key="1">
    <source>
        <dbReference type="EMBL" id="CCC82631.1"/>
    </source>
</evidence>